<reference evidence="5 6" key="1">
    <citation type="submission" date="2017-08" db="EMBL/GenBank/DDBJ databases">
        <title>Reclassification of Bisgaard taxon 37 and 44.</title>
        <authorList>
            <person name="Christensen H."/>
        </authorList>
    </citation>
    <scope>NUCLEOTIDE SEQUENCE [LARGE SCALE GENOMIC DNA]</scope>
    <source>
        <strain evidence="5 6">B96_4</strain>
    </source>
</reference>
<dbReference type="PANTHER" id="PTHR33204">
    <property type="entry name" value="TRANSCRIPTIONAL REGULATOR, MARR FAMILY"/>
    <property type="match status" value="1"/>
</dbReference>
<organism evidence="5 6">
    <name type="scientific">Psittacicella melopsittaci</name>
    <dbReference type="NCBI Taxonomy" id="2028576"/>
    <lineage>
        <taxon>Bacteria</taxon>
        <taxon>Pseudomonadati</taxon>
        <taxon>Pseudomonadota</taxon>
        <taxon>Gammaproteobacteria</taxon>
        <taxon>Pasteurellales</taxon>
        <taxon>Psittacicellaceae</taxon>
        <taxon>Psittacicella</taxon>
    </lineage>
</organism>
<dbReference type="EMBL" id="NRJH01000017">
    <property type="protein sequence ID" value="RIY33342.1"/>
    <property type="molecule type" value="Genomic_DNA"/>
</dbReference>
<dbReference type="InterPro" id="IPR002577">
    <property type="entry name" value="HTH_HxlR"/>
</dbReference>
<keyword evidence="3" id="KW-0804">Transcription</keyword>
<dbReference type="Pfam" id="PF01638">
    <property type="entry name" value="HxlR"/>
    <property type="match status" value="1"/>
</dbReference>
<evidence type="ECO:0000313" key="6">
    <source>
        <dbReference type="Proteomes" id="UP000266258"/>
    </source>
</evidence>
<evidence type="ECO:0000313" key="5">
    <source>
        <dbReference type="EMBL" id="RIY33342.1"/>
    </source>
</evidence>
<accession>A0A3A1Y4X2</accession>
<keyword evidence="1" id="KW-0805">Transcription regulation</keyword>
<evidence type="ECO:0000259" key="4">
    <source>
        <dbReference type="PROSITE" id="PS51118"/>
    </source>
</evidence>
<dbReference type="RefSeq" id="WP_119496623.1">
    <property type="nucleotide sequence ID" value="NZ_NRJH01000017.1"/>
</dbReference>
<evidence type="ECO:0000256" key="2">
    <source>
        <dbReference type="ARBA" id="ARBA00023125"/>
    </source>
</evidence>
<dbReference type="PROSITE" id="PS51118">
    <property type="entry name" value="HTH_HXLR"/>
    <property type="match status" value="1"/>
</dbReference>
<dbReference type="SUPFAM" id="SSF46785">
    <property type="entry name" value="Winged helix' DNA-binding domain"/>
    <property type="match status" value="1"/>
</dbReference>
<dbReference type="PANTHER" id="PTHR33204:SF37">
    <property type="entry name" value="HTH-TYPE TRANSCRIPTIONAL REGULATOR YODB"/>
    <property type="match status" value="1"/>
</dbReference>
<evidence type="ECO:0000256" key="3">
    <source>
        <dbReference type="ARBA" id="ARBA00023163"/>
    </source>
</evidence>
<dbReference type="Proteomes" id="UP000266258">
    <property type="component" value="Unassembled WGS sequence"/>
</dbReference>
<gene>
    <name evidence="5" type="ORF">CJP74_02070</name>
</gene>
<evidence type="ECO:0000256" key="1">
    <source>
        <dbReference type="ARBA" id="ARBA00023015"/>
    </source>
</evidence>
<name>A0A3A1Y4X2_9GAMM</name>
<dbReference type="AlphaFoldDB" id="A0A3A1Y4X2"/>
<dbReference type="InterPro" id="IPR036390">
    <property type="entry name" value="WH_DNA-bd_sf"/>
</dbReference>
<dbReference type="Gene3D" id="1.10.10.10">
    <property type="entry name" value="Winged helix-like DNA-binding domain superfamily/Winged helix DNA-binding domain"/>
    <property type="match status" value="1"/>
</dbReference>
<sequence length="172" mass="19100">MSKLSGVLEKLPHCPIALTVSVIASRWKLLIIRDLLVSTKRNSELLASLDGISQKVLTSTLKEMVKQGLVNRKIYPEVPPRVEYSLTPLGFSLVPVLIALKDWGEHFQQTMGLESAEKDVNDLYMEMLQKQLKDRGVANASNLSKELDSQFGTLFAELQAKDLEAVFASKSA</sequence>
<feature type="domain" description="HTH hxlR-type" evidence="4">
    <location>
        <begin position="14"/>
        <end position="112"/>
    </location>
</feature>
<keyword evidence="2" id="KW-0238">DNA-binding</keyword>
<dbReference type="InterPro" id="IPR036388">
    <property type="entry name" value="WH-like_DNA-bd_sf"/>
</dbReference>
<keyword evidence="6" id="KW-1185">Reference proteome</keyword>
<proteinExistence type="predicted"/>
<protein>
    <recommendedName>
        <fullName evidence="4">HTH hxlR-type domain-containing protein</fullName>
    </recommendedName>
</protein>
<dbReference type="OrthoDB" id="9807069at2"/>
<dbReference type="GO" id="GO:0003677">
    <property type="term" value="F:DNA binding"/>
    <property type="evidence" value="ECO:0007669"/>
    <property type="project" value="UniProtKB-KW"/>
</dbReference>
<comment type="caution">
    <text evidence="5">The sequence shown here is derived from an EMBL/GenBank/DDBJ whole genome shotgun (WGS) entry which is preliminary data.</text>
</comment>